<protein>
    <recommendedName>
        <fullName evidence="1">Winged helix-turn-helix domain-containing protein</fullName>
    </recommendedName>
</protein>
<feature type="domain" description="Winged helix-turn-helix" evidence="1">
    <location>
        <begin position="10"/>
        <end position="74"/>
    </location>
</feature>
<dbReference type="Proteomes" id="UP001189303">
    <property type="component" value="Unassembled WGS sequence"/>
</dbReference>
<name>A0ABM9IVL5_RALPI</name>
<dbReference type="EMBL" id="CATWFT010000030">
    <property type="protein sequence ID" value="CAJ0732860.1"/>
    <property type="molecule type" value="Genomic_DNA"/>
</dbReference>
<keyword evidence="3" id="KW-1185">Reference proteome</keyword>
<dbReference type="RefSeq" id="WP_015856156.1">
    <property type="nucleotide sequence ID" value="NZ_CATWFT010000030.1"/>
</dbReference>
<dbReference type="Pfam" id="PF14090">
    <property type="entry name" value="HTH_39"/>
    <property type="match status" value="1"/>
</dbReference>
<dbReference type="InterPro" id="IPR055245">
    <property type="entry name" value="HTH_proteobacteria"/>
</dbReference>
<accession>A0ABM9IVL5</accession>
<evidence type="ECO:0000313" key="3">
    <source>
        <dbReference type="Proteomes" id="UP001189303"/>
    </source>
</evidence>
<organism evidence="2 3">
    <name type="scientific">Ralstonia pickettii</name>
    <name type="common">Burkholderia pickettii</name>
    <dbReference type="NCBI Taxonomy" id="329"/>
    <lineage>
        <taxon>Bacteria</taxon>
        <taxon>Pseudomonadati</taxon>
        <taxon>Pseudomonadota</taxon>
        <taxon>Betaproteobacteria</taxon>
        <taxon>Burkholderiales</taxon>
        <taxon>Burkholderiaceae</taxon>
        <taxon>Ralstonia</taxon>
    </lineage>
</organism>
<evidence type="ECO:0000259" key="1">
    <source>
        <dbReference type="Pfam" id="PF14090"/>
    </source>
</evidence>
<gene>
    <name evidence="2" type="ORF">R38712_05113</name>
</gene>
<evidence type="ECO:0000313" key="2">
    <source>
        <dbReference type="EMBL" id="CAJ0732860.1"/>
    </source>
</evidence>
<reference evidence="2 3" key="1">
    <citation type="submission" date="2023-07" db="EMBL/GenBank/DDBJ databases">
        <authorList>
            <person name="Peeters C."/>
        </authorList>
    </citation>
    <scope>NUCLEOTIDE SEQUENCE [LARGE SCALE GENOMIC DNA]</scope>
    <source>
        <strain evidence="2 3">R-38712</strain>
    </source>
</reference>
<proteinExistence type="predicted"/>
<sequence>MDINNSAAAQRERILAALRVGSLTTLQARRDLECMHPAARVMELRDQGHSIATVWTVDLSTQGVPHRVAKYVLQPEVRA</sequence>
<comment type="caution">
    <text evidence="2">The sequence shown here is derived from an EMBL/GenBank/DDBJ whole genome shotgun (WGS) entry which is preliminary data.</text>
</comment>